<keyword evidence="2" id="KW-0472">Membrane</keyword>
<protein>
    <recommendedName>
        <fullName evidence="3">N-acetyltransferase domain-containing protein</fullName>
    </recommendedName>
</protein>
<evidence type="ECO:0000256" key="1">
    <source>
        <dbReference type="ARBA" id="ARBA00022679"/>
    </source>
</evidence>
<dbReference type="GO" id="GO:0008080">
    <property type="term" value="F:N-acetyltransferase activity"/>
    <property type="evidence" value="ECO:0007669"/>
    <property type="project" value="InterPro"/>
</dbReference>
<dbReference type="OrthoDB" id="41532at2759"/>
<keyword evidence="1" id="KW-0808">Transferase</keyword>
<dbReference type="PROSITE" id="PS51186">
    <property type="entry name" value="GNAT"/>
    <property type="match status" value="1"/>
</dbReference>
<dbReference type="Proteomes" id="UP001142489">
    <property type="component" value="Unassembled WGS sequence"/>
</dbReference>
<dbReference type="InterPro" id="IPR016181">
    <property type="entry name" value="Acyl_CoA_acyltransferase"/>
</dbReference>
<dbReference type="AlphaFoldDB" id="A0A9Q0XVD6"/>
<dbReference type="PANTHER" id="PTHR13947">
    <property type="entry name" value="GNAT FAMILY N-ACETYLTRANSFERASE"/>
    <property type="match status" value="1"/>
</dbReference>
<sequence>MTKYYIRTYEDRDYEAARAIFADGLKEHNPAAFWYILSRPQTLLILLAAFLLAHVASASFWFSLGPVPVLLLVAWILTKVSRNDYVRDALHGDMLDIRASYLEQKDCNFWVAVVDHGREVVGTVAVTHPEEPSLRGRALELKRLSVEKGHRGRGLAKALTQTVLRFAQEHGYKEVVLGTSVVQTSAQRLYKSMGFQRVKTIYPFLLMKLVQFHIYIYRYEILDSY</sequence>
<keyword evidence="2" id="KW-0812">Transmembrane</keyword>
<proteinExistence type="predicted"/>
<feature type="domain" description="N-acetyltransferase" evidence="3">
    <location>
        <begin position="69"/>
        <end position="211"/>
    </location>
</feature>
<dbReference type="Gene3D" id="3.40.630.30">
    <property type="match status" value="1"/>
</dbReference>
<dbReference type="SUPFAM" id="SSF55729">
    <property type="entry name" value="Acyl-CoA N-acyltransferases (Nat)"/>
    <property type="match status" value="1"/>
</dbReference>
<dbReference type="InterPro" id="IPR050769">
    <property type="entry name" value="NAT_camello-type"/>
</dbReference>
<feature type="transmembrane region" description="Helical" evidence="2">
    <location>
        <begin position="32"/>
        <end position="52"/>
    </location>
</feature>
<evidence type="ECO:0000313" key="4">
    <source>
        <dbReference type="EMBL" id="KAJ7327287.1"/>
    </source>
</evidence>
<dbReference type="Pfam" id="PF00583">
    <property type="entry name" value="Acetyltransf_1"/>
    <property type="match status" value="1"/>
</dbReference>
<evidence type="ECO:0000259" key="3">
    <source>
        <dbReference type="PROSITE" id="PS51186"/>
    </source>
</evidence>
<evidence type="ECO:0000313" key="5">
    <source>
        <dbReference type="Proteomes" id="UP001142489"/>
    </source>
</evidence>
<comment type="caution">
    <text evidence="4">The sequence shown here is derived from an EMBL/GenBank/DDBJ whole genome shotgun (WGS) entry which is preliminary data.</text>
</comment>
<reference evidence="4" key="1">
    <citation type="journal article" date="2023" name="DNA Res.">
        <title>Chromosome-level genome assembly of Phrynocephalus forsythii using third-generation DNA sequencing and Hi-C analysis.</title>
        <authorList>
            <person name="Qi Y."/>
            <person name="Zhao W."/>
            <person name="Zhao Y."/>
            <person name="Niu C."/>
            <person name="Cao S."/>
            <person name="Zhang Y."/>
        </authorList>
    </citation>
    <scope>NUCLEOTIDE SEQUENCE</scope>
    <source>
        <tissue evidence="4">Muscle</tissue>
    </source>
</reference>
<dbReference type="EMBL" id="JAPFRF010000007">
    <property type="protein sequence ID" value="KAJ7327287.1"/>
    <property type="molecule type" value="Genomic_DNA"/>
</dbReference>
<keyword evidence="2" id="KW-1133">Transmembrane helix</keyword>
<feature type="transmembrane region" description="Helical" evidence="2">
    <location>
        <begin position="58"/>
        <end position="77"/>
    </location>
</feature>
<dbReference type="InterPro" id="IPR000182">
    <property type="entry name" value="GNAT_dom"/>
</dbReference>
<dbReference type="CDD" id="cd04301">
    <property type="entry name" value="NAT_SF"/>
    <property type="match status" value="1"/>
</dbReference>
<accession>A0A9Q0XVD6</accession>
<gene>
    <name evidence="4" type="ORF">JRQ81_017046</name>
</gene>
<dbReference type="PANTHER" id="PTHR13947:SF58">
    <property type="entry name" value="8B (PUTATIVE,_PSEUDO-RELATED"/>
    <property type="match status" value="1"/>
</dbReference>
<evidence type="ECO:0000256" key="2">
    <source>
        <dbReference type="SAM" id="Phobius"/>
    </source>
</evidence>
<organism evidence="4 5">
    <name type="scientific">Phrynocephalus forsythii</name>
    <dbReference type="NCBI Taxonomy" id="171643"/>
    <lineage>
        <taxon>Eukaryota</taxon>
        <taxon>Metazoa</taxon>
        <taxon>Chordata</taxon>
        <taxon>Craniata</taxon>
        <taxon>Vertebrata</taxon>
        <taxon>Euteleostomi</taxon>
        <taxon>Lepidosauria</taxon>
        <taxon>Squamata</taxon>
        <taxon>Bifurcata</taxon>
        <taxon>Unidentata</taxon>
        <taxon>Episquamata</taxon>
        <taxon>Toxicofera</taxon>
        <taxon>Iguania</taxon>
        <taxon>Acrodonta</taxon>
        <taxon>Agamidae</taxon>
        <taxon>Agaminae</taxon>
        <taxon>Phrynocephalus</taxon>
    </lineage>
</organism>
<name>A0A9Q0XVD6_9SAUR</name>
<keyword evidence="5" id="KW-1185">Reference proteome</keyword>